<name>A0A814SA02_9BILA</name>
<keyword evidence="8" id="KW-0175">Coiled coil</keyword>
<evidence type="ECO:0000256" key="6">
    <source>
        <dbReference type="ARBA" id="ARBA00022882"/>
    </source>
</evidence>
<evidence type="ECO:0000256" key="10">
    <source>
        <dbReference type="ARBA" id="ARBA00023136"/>
    </source>
</evidence>
<evidence type="ECO:0000256" key="5">
    <source>
        <dbReference type="ARBA" id="ARBA00022692"/>
    </source>
</evidence>
<dbReference type="Proteomes" id="UP000663845">
    <property type="component" value="Unassembled WGS sequence"/>
</dbReference>
<evidence type="ECO:0000256" key="1">
    <source>
        <dbReference type="ARBA" id="ARBA00004651"/>
    </source>
</evidence>
<proteinExistence type="predicted"/>
<keyword evidence="9" id="KW-0406">Ion transport</keyword>
<evidence type="ECO:0000256" key="8">
    <source>
        <dbReference type="ARBA" id="ARBA00023054"/>
    </source>
</evidence>
<evidence type="ECO:0000256" key="9">
    <source>
        <dbReference type="ARBA" id="ARBA00023065"/>
    </source>
</evidence>
<dbReference type="Proteomes" id="UP000663844">
    <property type="component" value="Unassembled WGS sequence"/>
</dbReference>
<dbReference type="PANTHER" id="PTHR46480">
    <property type="entry name" value="F20B24.22"/>
    <property type="match status" value="1"/>
</dbReference>
<comment type="caution">
    <text evidence="15">The sequence shown here is derived from an EMBL/GenBank/DDBJ whole genome shotgun (WGS) entry which is preliminary data.</text>
</comment>
<dbReference type="InterPro" id="IPR005821">
    <property type="entry name" value="Ion_trans_dom"/>
</dbReference>
<dbReference type="InterPro" id="IPR031846">
    <property type="entry name" value="Hvcn1"/>
</dbReference>
<dbReference type="GO" id="GO:0005886">
    <property type="term" value="C:plasma membrane"/>
    <property type="evidence" value="ECO:0007669"/>
    <property type="project" value="UniProtKB-SubCell"/>
</dbReference>
<feature type="transmembrane region" description="Helical" evidence="13">
    <location>
        <begin position="139"/>
        <end position="158"/>
    </location>
</feature>
<dbReference type="GO" id="GO:0030171">
    <property type="term" value="F:voltage-gated proton channel activity"/>
    <property type="evidence" value="ECO:0007669"/>
    <property type="project" value="InterPro"/>
</dbReference>
<accession>A0A814SA02</accession>
<dbReference type="SUPFAM" id="SSF81324">
    <property type="entry name" value="Voltage-gated potassium channels"/>
    <property type="match status" value="1"/>
</dbReference>
<feature type="transmembrane region" description="Helical" evidence="13">
    <location>
        <begin position="104"/>
        <end position="127"/>
    </location>
</feature>
<evidence type="ECO:0000259" key="14">
    <source>
        <dbReference type="Pfam" id="PF00520"/>
    </source>
</evidence>
<reference evidence="15" key="1">
    <citation type="submission" date="2021-02" db="EMBL/GenBank/DDBJ databases">
        <authorList>
            <person name="Nowell W R."/>
        </authorList>
    </citation>
    <scope>NUCLEOTIDE SEQUENCE</scope>
</reference>
<protein>
    <recommendedName>
        <fullName evidence="2">Voltage-gated hydrogen channel 1</fullName>
    </recommendedName>
    <alternativeName>
        <fullName evidence="12">Hydrogen voltage-gated channel 1</fullName>
    </alternativeName>
</protein>
<evidence type="ECO:0000256" key="7">
    <source>
        <dbReference type="ARBA" id="ARBA00022989"/>
    </source>
</evidence>
<evidence type="ECO:0000313" key="16">
    <source>
        <dbReference type="EMBL" id="CAF3520033.1"/>
    </source>
</evidence>
<keyword evidence="7 13" id="KW-1133">Transmembrane helix</keyword>
<keyword evidence="4" id="KW-1003">Cell membrane</keyword>
<evidence type="ECO:0000313" key="17">
    <source>
        <dbReference type="Proteomes" id="UP000663845"/>
    </source>
</evidence>
<feature type="domain" description="Ion transport" evidence="14">
    <location>
        <begin position="47"/>
        <end position="186"/>
    </location>
</feature>
<sequence length="294" mass="34519">MINKSEVVEFVPHEEQNSSSKSNKSHSKWWNQGYHHQKIISQFIESYPFHVFIIFLVVVDAALVITEILLDALKNEYECQIKIHRLKKHRYEVIAERLESAMQTIHYCSIAILTFFLFELFIKIYALGKEFWNIRRKKMQYFDAFIVITSLIIDLAFLHGEEKIIGKKLILILTFRLWRFIRIISSVSEATLNGQTKHKTRLNEQYFAAMQRLTDLLIYKTNHIENNNENFNPILEHFHMLDNRCLTSLEAFQHNAKLPSSVTVKKFIDDINGIENKTNNDGATLTMLAKTPKV</sequence>
<evidence type="ECO:0000256" key="4">
    <source>
        <dbReference type="ARBA" id="ARBA00022475"/>
    </source>
</evidence>
<keyword evidence="3" id="KW-0813">Transport</keyword>
<evidence type="ECO:0000256" key="2">
    <source>
        <dbReference type="ARBA" id="ARBA00015897"/>
    </source>
</evidence>
<keyword evidence="11" id="KW-0407">Ion channel</keyword>
<evidence type="ECO:0000256" key="3">
    <source>
        <dbReference type="ARBA" id="ARBA00022448"/>
    </source>
</evidence>
<dbReference type="AlphaFoldDB" id="A0A814SA02"/>
<keyword evidence="6" id="KW-0851">Voltage-gated channel</keyword>
<dbReference type="EMBL" id="CAJNOG010000283">
    <property type="protein sequence ID" value="CAF1144321.1"/>
    <property type="molecule type" value="Genomic_DNA"/>
</dbReference>
<dbReference type="PANTHER" id="PTHR46480:SF1">
    <property type="entry name" value="VOLTAGE-GATED HYDROGEN CHANNEL 1"/>
    <property type="match status" value="1"/>
</dbReference>
<dbReference type="Pfam" id="PF00520">
    <property type="entry name" value="Ion_trans"/>
    <property type="match status" value="1"/>
</dbReference>
<dbReference type="InterPro" id="IPR027359">
    <property type="entry name" value="Volt_channel_dom_sf"/>
</dbReference>
<organism evidence="15 17">
    <name type="scientific">Adineta steineri</name>
    <dbReference type="NCBI Taxonomy" id="433720"/>
    <lineage>
        <taxon>Eukaryota</taxon>
        <taxon>Metazoa</taxon>
        <taxon>Spiralia</taxon>
        <taxon>Gnathifera</taxon>
        <taxon>Rotifera</taxon>
        <taxon>Eurotatoria</taxon>
        <taxon>Bdelloidea</taxon>
        <taxon>Adinetida</taxon>
        <taxon>Adinetidae</taxon>
        <taxon>Adineta</taxon>
    </lineage>
</organism>
<evidence type="ECO:0000256" key="11">
    <source>
        <dbReference type="ARBA" id="ARBA00023303"/>
    </source>
</evidence>
<evidence type="ECO:0000313" key="15">
    <source>
        <dbReference type="EMBL" id="CAF1144321.1"/>
    </source>
</evidence>
<comment type="subcellular location">
    <subcellularLocation>
        <location evidence="1">Cell membrane</location>
        <topology evidence="1">Multi-pass membrane protein</topology>
    </subcellularLocation>
</comment>
<feature type="transmembrane region" description="Helical" evidence="13">
    <location>
        <begin position="47"/>
        <end position="70"/>
    </location>
</feature>
<gene>
    <name evidence="15" type="ORF">JYZ213_LOCUS23737</name>
    <name evidence="16" type="ORF">OXD698_LOCUS2368</name>
</gene>
<dbReference type="GO" id="GO:0034702">
    <property type="term" value="C:monoatomic ion channel complex"/>
    <property type="evidence" value="ECO:0007669"/>
    <property type="project" value="UniProtKB-KW"/>
</dbReference>
<dbReference type="Gene3D" id="1.20.120.350">
    <property type="entry name" value="Voltage-gated potassium channels. Chain C"/>
    <property type="match status" value="1"/>
</dbReference>
<keyword evidence="10 13" id="KW-0472">Membrane</keyword>
<dbReference type="EMBL" id="CAJOAZ010000077">
    <property type="protein sequence ID" value="CAF3520033.1"/>
    <property type="molecule type" value="Genomic_DNA"/>
</dbReference>
<evidence type="ECO:0000256" key="13">
    <source>
        <dbReference type="SAM" id="Phobius"/>
    </source>
</evidence>
<keyword evidence="5 13" id="KW-0812">Transmembrane</keyword>
<evidence type="ECO:0000256" key="12">
    <source>
        <dbReference type="ARBA" id="ARBA00031989"/>
    </source>
</evidence>